<keyword evidence="2" id="KW-1185">Reference proteome</keyword>
<reference evidence="1 2" key="1">
    <citation type="submission" date="2021-08" db="EMBL/GenBank/DDBJ databases">
        <authorList>
            <person name="Tuo L."/>
        </authorList>
    </citation>
    <scope>NUCLEOTIDE SEQUENCE [LARGE SCALE GENOMIC DNA]</scope>
    <source>
        <strain evidence="1 2">JCM 31229</strain>
    </source>
</reference>
<dbReference type="Proteomes" id="UP000706039">
    <property type="component" value="Unassembled WGS sequence"/>
</dbReference>
<name>A0ABS7PUJ1_9SPHN</name>
<gene>
    <name evidence="1" type="ORF">K7G82_22165</name>
</gene>
<evidence type="ECO:0000313" key="2">
    <source>
        <dbReference type="Proteomes" id="UP000706039"/>
    </source>
</evidence>
<evidence type="ECO:0000313" key="1">
    <source>
        <dbReference type="EMBL" id="MBY8825025.1"/>
    </source>
</evidence>
<proteinExistence type="predicted"/>
<organism evidence="1 2">
    <name type="scientific">Sphingomonas colocasiae</name>
    <dbReference type="NCBI Taxonomy" id="1848973"/>
    <lineage>
        <taxon>Bacteria</taxon>
        <taxon>Pseudomonadati</taxon>
        <taxon>Pseudomonadota</taxon>
        <taxon>Alphaproteobacteria</taxon>
        <taxon>Sphingomonadales</taxon>
        <taxon>Sphingomonadaceae</taxon>
        <taxon>Sphingomonas</taxon>
    </lineage>
</organism>
<comment type="caution">
    <text evidence="1">The sequence shown here is derived from an EMBL/GenBank/DDBJ whole genome shotgun (WGS) entry which is preliminary data.</text>
</comment>
<sequence>MASKNIGFADEATQDALSFIDDDSARFIDGRSGMWTQDEMTKPPAVLDRASIFDPAAVDLPVRPQPAHKHRVGTNMFRACATDIRKAAPPAILPAQARRV</sequence>
<dbReference type="RefSeq" id="WP_222992133.1">
    <property type="nucleotide sequence ID" value="NZ_JAINVV010000011.1"/>
</dbReference>
<protein>
    <submittedName>
        <fullName evidence="1">Uncharacterized protein</fullName>
    </submittedName>
</protein>
<dbReference type="EMBL" id="JAINVV010000011">
    <property type="protein sequence ID" value="MBY8825025.1"/>
    <property type="molecule type" value="Genomic_DNA"/>
</dbReference>
<accession>A0ABS7PUJ1</accession>